<comment type="caution">
    <text evidence="1">The sequence shown here is derived from an EMBL/GenBank/DDBJ whole genome shotgun (WGS) entry which is preliminary data.</text>
</comment>
<evidence type="ECO:0000313" key="1">
    <source>
        <dbReference type="EMBL" id="MBB1125892.1"/>
    </source>
</evidence>
<keyword evidence="2" id="KW-1185">Reference proteome</keyword>
<accession>A0A839HII6</accession>
<name>A0A839HII6_9GAMM</name>
<sequence>MPQLKPGTIIPTPDEDYILHQAALSDADACPFTDQEWESIKPTASVTRPPFEIQKTSIVIDCDAHVLAESN</sequence>
<dbReference type="Proteomes" id="UP000548632">
    <property type="component" value="Unassembled WGS sequence"/>
</dbReference>
<proteinExistence type="predicted"/>
<gene>
    <name evidence="1" type="ORF">HUK38_06555</name>
</gene>
<reference evidence="1 2" key="1">
    <citation type="journal article" date="2020" name="Arch. Microbiol.">
        <title>The genome sequence of the giant phototrophic gammaproteobacterium Thiospirillum jenense gives insight into its physiological properties and phylogenetic relationships.</title>
        <authorList>
            <person name="Imhoff J.F."/>
            <person name="Meyer T.E."/>
            <person name="Kyndt J.A."/>
        </authorList>
    </citation>
    <scope>NUCLEOTIDE SEQUENCE [LARGE SCALE GENOMIC DNA]</scope>
    <source>
        <strain evidence="1 2">DSM 216</strain>
    </source>
</reference>
<organism evidence="1 2">
    <name type="scientific">Thiospirillum jenense</name>
    <dbReference type="NCBI Taxonomy" id="1653858"/>
    <lineage>
        <taxon>Bacteria</taxon>
        <taxon>Pseudomonadati</taxon>
        <taxon>Pseudomonadota</taxon>
        <taxon>Gammaproteobacteria</taxon>
        <taxon>Chromatiales</taxon>
        <taxon>Chromatiaceae</taxon>
        <taxon>Thiospirillum</taxon>
    </lineage>
</organism>
<dbReference type="EMBL" id="JABVCQ010000011">
    <property type="protein sequence ID" value="MBB1125892.1"/>
    <property type="molecule type" value="Genomic_DNA"/>
</dbReference>
<dbReference type="RefSeq" id="WP_182583522.1">
    <property type="nucleotide sequence ID" value="NZ_JABVCQ010000011.1"/>
</dbReference>
<dbReference type="AlphaFoldDB" id="A0A839HII6"/>
<protein>
    <submittedName>
        <fullName evidence="1">Uncharacterized protein</fullName>
    </submittedName>
</protein>
<evidence type="ECO:0000313" key="2">
    <source>
        <dbReference type="Proteomes" id="UP000548632"/>
    </source>
</evidence>